<organism evidence="1">
    <name type="scientific">marine sediment metagenome</name>
    <dbReference type="NCBI Taxonomy" id="412755"/>
    <lineage>
        <taxon>unclassified sequences</taxon>
        <taxon>metagenomes</taxon>
        <taxon>ecological metagenomes</taxon>
    </lineage>
</organism>
<protein>
    <submittedName>
        <fullName evidence="1">Uncharacterized protein</fullName>
    </submittedName>
</protein>
<sequence>MKNIILANKELNEWCGTKGINYYEGIEALGFLFKYAVPKIRDLRWVKLGANGNCEIRIGNRAVFNQPVKSIIDPALALFYAILEVINE</sequence>
<gene>
    <name evidence="1" type="ORF">LCGC14_0514340</name>
</gene>
<dbReference type="EMBL" id="LAZR01000633">
    <property type="protein sequence ID" value="KKN62155.1"/>
    <property type="molecule type" value="Genomic_DNA"/>
</dbReference>
<dbReference type="AlphaFoldDB" id="A0A0F9S074"/>
<proteinExistence type="predicted"/>
<reference evidence="1" key="1">
    <citation type="journal article" date="2015" name="Nature">
        <title>Complex archaea that bridge the gap between prokaryotes and eukaryotes.</title>
        <authorList>
            <person name="Spang A."/>
            <person name="Saw J.H."/>
            <person name="Jorgensen S.L."/>
            <person name="Zaremba-Niedzwiedzka K."/>
            <person name="Martijn J."/>
            <person name="Lind A.E."/>
            <person name="van Eijk R."/>
            <person name="Schleper C."/>
            <person name="Guy L."/>
            <person name="Ettema T.J."/>
        </authorList>
    </citation>
    <scope>NUCLEOTIDE SEQUENCE</scope>
</reference>
<comment type="caution">
    <text evidence="1">The sequence shown here is derived from an EMBL/GenBank/DDBJ whole genome shotgun (WGS) entry which is preliminary data.</text>
</comment>
<accession>A0A0F9S074</accession>
<name>A0A0F9S074_9ZZZZ</name>
<evidence type="ECO:0000313" key="1">
    <source>
        <dbReference type="EMBL" id="KKN62155.1"/>
    </source>
</evidence>